<feature type="signal peptide" evidence="1">
    <location>
        <begin position="1"/>
        <end position="22"/>
    </location>
</feature>
<organism evidence="3 4">
    <name type="scientific">Roseomonas populi</name>
    <dbReference type="NCBI Taxonomy" id="3121582"/>
    <lineage>
        <taxon>Bacteria</taxon>
        <taxon>Pseudomonadati</taxon>
        <taxon>Pseudomonadota</taxon>
        <taxon>Alphaproteobacteria</taxon>
        <taxon>Acetobacterales</taxon>
        <taxon>Roseomonadaceae</taxon>
        <taxon>Roseomonas</taxon>
    </lineage>
</organism>
<dbReference type="InterPro" id="IPR013424">
    <property type="entry name" value="Ice-binding_C"/>
</dbReference>
<proteinExistence type="predicted"/>
<dbReference type="Pfam" id="PF07452">
    <property type="entry name" value="CHRD"/>
    <property type="match status" value="1"/>
</dbReference>
<evidence type="ECO:0000256" key="1">
    <source>
        <dbReference type="SAM" id="SignalP"/>
    </source>
</evidence>
<name>A0ABT1X9S0_9PROT</name>
<feature type="domain" description="CHRD" evidence="2">
    <location>
        <begin position="24"/>
        <end position="183"/>
    </location>
</feature>
<dbReference type="NCBIfam" id="TIGR02595">
    <property type="entry name" value="PEP_CTERM"/>
    <property type="match status" value="1"/>
</dbReference>
<evidence type="ECO:0000313" key="3">
    <source>
        <dbReference type="EMBL" id="MCR0984511.1"/>
    </source>
</evidence>
<dbReference type="InterPro" id="IPR010895">
    <property type="entry name" value="CHRD"/>
</dbReference>
<reference evidence="3 4" key="1">
    <citation type="submission" date="2022-06" db="EMBL/GenBank/DDBJ databases">
        <title>Roseomonas CN29.</title>
        <authorList>
            <person name="Cheng Y."/>
            <person name="He X."/>
        </authorList>
    </citation>
    <scope>NUCLEOTIDE SEQUENCE [LARGE SCALE GENOMIC DNA]</scope>
    <source>
        <strain evidence="3 4">CN29</strain>
    </source>
</reference>
<dbReference type="RefSeq" id="WP_257718163.1">
    <property type="nucleotide sequence ID" value="NZ_JANJOU010000021.1"/>
</dbReference>
<comment type="caution">
    <text evidence="3">The sequence shown here is derived from an EMBL/GenBank/DDBJ whole genome shotgun (WGS) entry which is preliminary data.</text>
</comment>
<dbReference type="Pfam" id="PF07589">
    <property type="entry name" value="PEP-CTERM"/>
    <property type="match status" value="1"/>
</dbReference>
<accession>A0ABT1X9S0</accession>
<keyword evidence="4" id="KW-1185">Reference proteome</keyword>
<evidence type="ECO:0000259" key="2">
    <source>
        <dbReference type="SMART" id="SM00754"/>
    </source>
</evidence>
<dbReference type="Proteomes" id="UP001524642">
    <property type="component" value="Unassembled WGS sequence"/>
</dbReference>
<sequence>MRLRPLLAALPLTLLLAGQAHAGLLFSATLTNSQEVPPTVPTTTTGAPRPTSFGTATLELNDAQTALTMQMSVSNIDFTGSQTTDVNDNLTVAHIHAAAPPGATAGVVWGFIGTPFNDTNPTDTIVTALVNGVGGTVTTKWDLTEGNNTTLAAQLPNILAGLAYINFHTVQFASGEIRGQIVRVPEPASLGLLAVGLVGLVGASRARRRAGAG</sequence>
<feature type="chain" id="PRO_5046860993" evidence="1">
    <location>
        <begin position="23"/>
        <end position="213"/>
    </location>
</feature>
<dbReference type="EMBL" id="JANJOU010000021">
    <property type="protein sequence ID" value="MCR0984511.1"/>
    <property type="molecule type" value="Genomic_DNA"/>
</dbReference>
<dbReference type="SMART" id="SM00754">
    <property type="entry name" value="CHRD"/>
    <property type="match status" value="1"/>
</dbReference>
<keyword evidence="1" id="KW-0732">Signal</keyword>
<evidence type="ECO:0000313" key="4">
    <source>
        <dbReference type="Proteomes" id="UP001524642"/>
    </source>
</evidence>
<protein>
    <submittedName>
        <fullName evidence="3">CHRD domain-containing protein</fullName>
    </submittedName>
</protein>
<gene>
    <name evidence="3" type="ORF">NRP21_20855</name>
</gene>